<dbReference type="InterPro" id="IPR001660">
    <property type="entry name" value="SAM"/>
</dbReference>
<name>A0A1I8EQ42_WUCBA</name>
<protein>
    <submittedName>
        <fullName evidence="2">SAM domain-containing protein</fullName>
    </submittedName>
</protein>
<sequence length="110" mass="12479">MVNAVVDMQSVNCSRQETNLGNEKIMFSKQKKGGNEYETKFSMKDYLRSIGLNSLSNLFAKERITLDFLAIMTHDDLKAMGTDAFGTRFRLLKNIGKCIRKSEDNAFGLE</sequence>
<dbReference type="STRING" id="6293.A0A1I8EQ42"/>
<evidence type="ECO:0000259" key="1">
    <source>
        <dbReference type="PROSITE" id="PS50105"/>
    </source>
</evidence>
<accession>A0A1I8EQ42</accession>
<feature type="domain" description="SAM" evidence="1">
    <location>
        <begin position="42"/>
        <end position="95"/>
    </location>
</feature>
<dbReference type="WBParaSite" id="maker-PairedContig_3998-snap-gene-0.20-mRNA-1">
    <property type="protein sequence ID" value="maker-PairedContig_3998-snap-gene-0.20-mRNA-1"/>
    <property type="gene ID" value="maker-PairedContig_3998-snap-gene-0.20"/>
</dbReference>
<dbReference type="Pfam" id="PF07647">
    <property type="entry name" value="SAM_2"/>
    <property type="match status" value="1"/>
</dbReference>
<reference evidence="2" key="1">
    <citation type="submission" date="2016-11" db="UniProtKB">
        <authorList>
            <consortium name="WormBaseParasite"/>
        </authorList>
    </citation>
    <scope>IDENTIFICATION</scope>
    <source>
        <strain evidence="2">pt0022</strain>
    </source>
</reference>
<proteinExistence type="predicted"/>
<organism evidence="2">
    <name type="scientific">Wuchereria bancrofti</name>
    <dbReference type="NCBI Taxonomy" id="6293"/>
    <lineage>
        <taxon>Eukaryota</taxon>
        <taxon>Metazoa</taxon>
        <taxon>Ecdysozoa</taxon>
        <taxon>Nematoda</taxon>
        <taxon>Chromadorea</taxon>
        <taxon>Rhabditida</taxon>
        <taxon>Spirurina</taxon>
        <taxon>Spiruromorpha</taxon>
        <taxon>Filarioidea</taxon>
        <taxon>Onchocercidae</taxon>
        <taxon>Wuchereria</taxon>
    </lineage>
</organism>
<dbReference type="SUPFAM" id="SSF47769">
    <property type="entry name" value="SAM/Pointed domain"/>
    <property type="match status" value="1"/>
</dbReference>
<dbReference type="InterPro" id="IPR013761">
    <property type="entry name" value="SAM/pointed_sf"/>
</dbReference>
<evidence type="ECO:0000313" key="2">
    <source>
        <dbReference type="WBParaSite" id="maker-PairedContig_3998-snap-gene-0.20-mRNA-1"/>
    </source>
</evidence>
<dbReference type="Gene3D" id="1.10.150.50">
    <property type="entry name" value="Transcription Factor, Ets-1"/>
    <property type="match status" value="1"/>
</dbReference>
<dbReference type="AlphaFoldDB" id="A0A1I8EQ42"/>
<dbReference type="PROSITE" id="PS50105">
    <property type="entry name" value="SAM_DOMAIN"/>
    <property type="match status" value="1"/>
</dbReference>